<protein>
    <submittedName>
        <fullName evidence="2">Unannotated protein</fullName>
    </submittedName>
</protein>
<feature type="region of interest" description="Disordered" evidence="1">
    <location>
        <begin position="1"/>
        <end position="22"/>
    </location>
</feature>
<dbReference type="EMBL" id="CAESAO010000207">
    <property type="protein sequence ID" value="CAB4347296.1"/>
    <property type="molecule type" value="Genomic_DNA"/>
</dbReference>
<name>A0A6J6A1C2_9ZZZZ</name>
<accession>A0A6J6A1C2</accession>
<dbReference type="AlphaFoldDB" id="A0A6J6A1C2"/>
<feature type="compositionally biased region" description="Basic and acidic residues" evidence="1">
    <location>
        <begin position="1"/>
        <end position="11"/>
    </location>
</feature>
<sequence length="152" mass="16965">MIDGYDRRPAELRGGNRQHTRTATEINAAAARVKRQEQFETEARRRVCTGTKCLTGVDDEIDLPAIAVGGLPRRPNAKDSPPILERDRLVKSLPLLIPIVGNNARRDFHQRATGGGFEVRQGRQLARGAIDRVLDRAVLEFALFDSGRRKLD</sequence>
<proteinExistence type="predicted"/>
<reference evidence="2" key="1">
    <citation type="submission" date="2020-05" db="EMBL/GenBank/DDBJ databases">
        <authorList>
            <person name="Chiriac C."/>
            <person name="Salcher M."/>
            <person name="Ghai R."/>
            <person name="Kavagutti S V."/>
        </authorList>
    </citation>
    <scope>NUCLEOTIDE SEQUENCE</scope>
</reference>
<evidence type="ECO:0000256" key="1">
    <source>
        <dbReference type="SAM" id="MobiDB-lite"/>
    </source>
</evidence>
<organism evidence="2">
    <name type="scientific">freshwater metagenome</name>
    <dbReference type="NCBI Taxonomy" id="449393"/>
    <lineage>
        <taxon>unclassified sequences</taxon>
        <taxon>metagenomes</taxon>
        <taxon>ecological metagenomes</taxon>
    </lineage>
</organism>
<evidence type="ECO:0000313" key="2">
    <source>
        <dbReference type="EMBL" id="CAB4347296.1"/>
    </source>
</evidence>
<gene>
    <name evidence="2" type="ORF">UFOPK3522_01639</name>
</gene>